<dbReference type="SUPFAM" id="SSF53098">
    <property type="entry name" value="Ribonuclease H-like"/>
    <property type="match status" value="1"/>
</dbReference>
<sequence length="481" mass="55428">MRGEIYRLKEHLAHVGKNVKKCTSTTPQALEAKEKCKKAIDAAKRKREEKTVRELELREEVNVSRVGEESEEVTCVGSSQPHKLGPIDKWTRAIDPSKADSFKQQQLNKELWKEREHEVHKFIARWAYNHGIPFNACDNDEFKQMCEAIGQFGPGLTPPTQDAFRGKEATATILSPAFWKDVKLMLAVFEPLVKVLRLVDGDVKPSMGFLYGELLKAKRDEWKKMNGRLDSPLHLTAFLLNPHYSYANPSIFDEPKMNEAFISCVEQFYYHDEDQQEQAANFELKKFQNREGPFSKKLARTFQNYDYNPGRASWWRLYGTETPALQKMATRILSLTSSSSGCERNWSGFEGIHTKKRNRLTTTRLNKLVYIQFNNRLMNNREKIKSKKITDVLLSSDTTEAQGFLQEGGDDCAQVVFRDGEEDEMEGTGIPWSVIGEAVGAEEQLEPRRSARVRELYEGEEFESEEEEYEDEDLCYSEDEI</sequence>
<evidence type="ECO:0000259" key="3">
    <source>
        <dbReference type="Pfam" id="PF05699"/>
    </source>
</evidence>
<evidence type="ECO:0000256" key="2">
    <source>
        <dbReference type="SAM" id="MobiDB-lite"/>
    </source>
</evidence>
<dbReference type="GO" id="GO:0046983">
    <property type="term" value="F:protein dimerization activity"/>
    <property type="evidence" value="ECO:0007669"/>
    <property type="project" value="InterPro"/>
</dbReference>
<dbReference type="InterPro" id="IPR008906">
    <property type="entry name" value="HATC_C_dom"/>
</dbReference>
<dbReference type="Pfam" id="PF05699">
    <property type="entry name" value="Dimer_Tnp_hAT"/>
    <property type="match status" value="1"/>
</dbReference>
<protein>
    <recommendedName>
        <fullName evidence="3">HAT C-terminal dimerisation domain-containing protein</fullName>
    </recommendedName>
</protein>
<organism evidence="4">
    <name type="scientific">Zea mays</name>
    <name type="common">Maize</name>
    <dbReference type="NCBI Taxonomy" id="4577"/>
    <lineage>
        <taxon>Eukaryota</taxon>
        <taxon>Viridiplantae</taxon>
        <taxon>Streptophyta</taxon>
        <taxon>Embryophyta</taxon>
        <taxon>Tracheophyta</taxon>
        <taxon>Spermatophyta</taxon>
        <taxon>Magnoliopsida</taxon>
        <taxon>Liliopsida</taxon>
        <taxon>Poales</taxon>
        <taxon>Poaceae</taxon>
        <taxon>PACMAD clade</taxon>
        <taxon>Panicoideae</taxon>
        <taxon>Andropogonodae</taxon>
        <taxon>Andropogoneae</taxon>
        <taxon>Tripsacinae</taxon>
        <taxon>Zea</taxon>
    </lineage>
</organism>
<dbReference type="Proteomes" id="UP000251960">
    <property type="component" value="Chromosome 5"/>
</dbReference>
<evidence type="ECO:0000313" key="4">
    <source>
        <dbReference type="EMBL" id="PWZ23203.1"/>
    </source>
</evidence>
<comment type="caution">
    <text evidence="4">The sequence shown here is derived from an EMBL/GenBank/DDBJ whole genome shotgun (WGS) entry which is preliminary data.</text>
</comment>
<dbReference type="PANTHER" id="PTHR32166">
    <property type="entry name" value="OSJNBA0013A04.12 PROTEIN"/>
    <property type="match status" value="1"/>
</dbReference>
<reference evidence="4" key="1">
    <citation type="journal article" date="2018" name="Nat. Genet.">
        <title>Extensive intraspecific gene order and gene structural variations between Mo17 and other maize genomes.</title>
        <authorList>
            <person name="Sun S."/>
            <person name="Zhou Y."/>
            <person name="Chen J."/>
            <person name="Shi J."/>
            <person name="Zhao H."/>
            <person name="Zhao H."/>
            <person name="Song W."/>
            <person name="Zhang M."/>
            <person name="Cui Y."/>
            <person name="Dong X."/>
            <person name="Liu H."/>
            <person name="Ma X."/>
            <person name="Jiao Y."/>
            <person name="Wang B."/>
            <person name="Wei X."/>
            <person name="Stein J.C."/>
            <person name="Glaubitz J.C."/>
            <person name="Lu F."/>
            <person name="Yu G."/>
            <person name="Liang C."/>
            <person name="Fengler K."/>
            <person name="Li B."/>
            <person name="Rafalski A."/>
            <person name="Schnable P.S."/>
            <person name="Ware D.H."/>
            <person name="Buckler E.S."/>
            <person name="Lai J."/>
        </authorList>
    </citation>
    <scope>NUCLEOTIDE SEQUENCE [LARGE SCALE GENOMIC DNA]</scope>
    <source>
        <tissue evidence="4">Seedling</tissue>
    </source>
</reference>
<feature type="coiled-coil region" evidence="1">
    <location>
        <begin position="29"/>
        <end position="60"/>
    </location>
</feature>
<dbReference type="PANTHER" id="PTHR32166:SF74">
    <property type="entry name" value="OS05G0256350 PROTEIN"/>
    <property type="match status" value="1"/>
</dbReference>
<gene>
    <name evidence="4" type="ORF">Zm00014a_030884</name>
</gene>
<dbReference type="AlphaFoldDB" id="A0A3L6ERM8"/>
<feature type="domain" description="HAT C-terminal dimerisation" evidence="3">
    <location>
        <begin position="313"/>
        <end position="374"/>
    </location>
</feature>
<feature type="region of interest" description="Disordered" evidence="2">
    <location>
        <begin position="457"/>
        <end position="481"/>
    </location>
</feature>
<name>A0A3L6ERM8_MAIZE</name>
<feature type="compositionally biased region" description="Acidic residues" evidence="2">
    <location>
        <begin position="458"/>
        <end position="481"/>
    </location>
</feature>
<dbReference type="EMBL" id="NCVQ01000006">
    <property type="protein sequence ID" value="PWZ23203.1"/>
    <property type="molecule type" value="Genomic_DNA"/>
</dbReference>
<keyword evidence="1" id="KW-0175">Coiled coil</keyword>
<evidence type="ECO:0000256" key="1">
    <source>
        <dbReference type="SAM" id="Coils"/>
    </source>
</evidence>
<proteinExistence type="predicted"/>
<dbReference type="InterPro" id="IPR012337">
    <property type="entry name" value="RNaseH-like_sf"/>
</dbReference>
<accession>A0A3L6ERM8</accession>